<dbReference type="Pfam" id="PF01966">
    <property type="entry name" value="HD"/>
    <property type="match status" value="1"/>
</dbReference>
<dbReference type="GO" id="GO:0000166">
    <property type="term" value="F:nucleotide binding"/>
    <property type="evidence" value="ECO:0007669"/>
    <property type="project" value="UniProtKB-KW"/>
</dbReference>
<name>A0A1I0V738_9FIRM</name>
<evidence type="ECO:0000313" key="9">
    <source>
        <dbReference type="Proteomes" id="UP000198838"/>
    </source>
</evidence>
<dbReference type="NCBIfam" id="TIGR00488">
    <property type="entry name" value="bis(5'-nucleosyl)-tetraphosphatase (symmetrical) YqeK"/>
    <property type="match status" value="1"/>
</dbReference>
<dbReference type="InterPro" id="IPR051094">
    <property type="entry name" value="Diverse_Catalytic_Enzymes"/>
</dbReference>
<keyword evidence="4 8" id="KW-0378">Hydrolase</keyword>
<dbReference type="InterPro" id="IPR006675">
    <property type="entry name" value="HDIG_dom"/>
</dbReference>
<reference evidence="8 9" key="1">
    <citation type="submission" date="2016-10" db="EMBL/GenBank/DDBJ databases">
        <authorList>
            <person name="de Groot N.N."/>
        </authorList>
    </citation>
    <scope>NUCLEOTIDE SEQUENCE [LARGE SCALE GENOMIC DNA]</scope>
    <source>
        <strain evidence="8 9">DSM 5522</strain>
    </source>
</reference>
<dbReference type="Proteomes" id="UP000198838">
    <property type="component" value="Unassembled WGS sequence"/>
</dbReference>
<dbReference type="OrthoDB" id="5295945at2"/>
<dbReference type="PROSITE" id="PS51831">
    <property type="entry name" value="HD"/>
    <property type="match status" value="1"/>
</dbReference>
<dbReference type="GO" id="GO:0046872">
    <property type="term" value="F:metal ion binding"/>
    <property type="evidence" value="ECO:0007669"/>
    <property type="project" value="UniProtKB-KW"/>
</dbReference>
<dbReference type="CDD" id="cd00077">
    <property type="entry name" value="HDc"/>
    <property type="match status" value="1"/>
</dbReference>
<gene>
    <name evidence="8" type="ORF">SAMN05216249_101187</name>
</gene>
<feature type="domain" description="HD" evidence="7">
    <location>
        <begin position="21"/>
        <end position="136"/>
    </location>
</feature>
<evidence type="ECO:0000256" key="1">
    <source>
        <dbReference type="ARBA" id="ARBA00012506"/>
    </source>
</evidence>
<keyword evidence="3" id="KW-0547">Nucleotide-binding</keyword>
<evidence type="ECO:0000256" key="2">
    <source>
        <dbReference type="ARBA" id="ARBA00022723"/>
    </source>
</evidence>
<evidence type="ECO:0000256" key="5">
    <source>
        <dbReference type="ARBA" id="ARBA00023004"/>
    </source>
</evidence>
<dbReference type="PANTHER" id="PTHR35795:SF1">
    <property type="entry name" value="BIS(5'-NUCLEOSYL)-TETRAPHOSPHATASE, SYMMETRICAL"/>
    <property type="match status" value="1"/>
</dbReference>
<comment type="catalytic activity">
    <reaction evidence="6">
        <text>P(1),P(4)-bis(5'-adenosyl) tetraphosphate + H2O = 2 ADP + 2 H(+)</text>
        <dbReference type="Rhea" id="RHEA:24252"/>
        <dbReference type="ChEBI" id="CHEBI:15377"/>
        <dbReference type="ChEBI" id="CHEBI:15378"/>
        <dbReference type="ChEBI" id="CHEBI:58141"/>
        <dbReference type="ChEBI" id="CHEBI:456216"/>
        <dbReference type="EC" id="3.6.1.41"/>
    </reaction>
</comment>
<dbReference type="InterPro" id="IPR003607">
    <property type="entry name" value="HD/PDEase_dom"/>
</dbReference>
<accession>A0A1I0V738</accession>
<dbReference type="RefSeq" id="WP_092869897.1">
    <property type="nucleotide sequence ID" value="NZ_FOJY01000001.1"/>
</dbReference>
<dbReference type="InterPro" id="IPR005249">
    <property type="entry name" value="YqeK"/>
</dbReference>
<dbReference type="EMBL" id="FOJY01000001">
    <property type="protein sequence ID" value="SFA71867.1"/>
    <property type="molecule type" value="Genomic_DNA"/>
</dbReference>
<dbReference type="InterPro" id="IPR006674">
    <property type="entry name" value="HD_domain"/>
</dbReference>
<dbReference type="SMART" id="SM00471">
    <property type="entry name" value="HDc"/>
    <property type="match status" value="1"/>
</dbReference>
<evidence type="ECO:0000259" key="7">
    <source>
        <dbReference type="PROSITE" id="PS51831"/>
    </source>
</evidence>
<keyword evidence="5" id="KW-0408">Iron</keyword>
<dbReference type="Gene3D" id="1.10.3210.10">
    <property type="entry name" value="Hypothetical protein af1432"/>
    <property type="match status" value="1"/>
</dbReference>
<evidence type="ECO:0000256" key="3">
    <source>
        <dbReference type="ARBA" id="ARBA00022741"/>
    </source>
</evidence>
<dbReference type="SUPFAM" id="SSF109604">
    <property type="entry name" value="HD-domain/PDEase-like"/>
    <property type="match status" value="1"/>
</dbReference>
<dbReference type="AlphaFoldDB" id="A0A1I0V738"/>
<keyword evidence="9" id="KW-1185">Reference proteome</keyword>
<dbReference type="STRING" id="1120918.SAMN05216249_101187"/>
<sequence length="190" mass="21784">MSAIDFSNIEKKLNDNLDENRYNHTLGVAYTSACLAMRYDYDIKKARLAGLLHDCAKCLSHEERIELCKNENVDISEAEYQNPSLLHAKAGAIVAVKEYNVDDDEILSAIRCHTTGKPNMSLLDKIIYIADFIEPTRREISCLPDIRKMAFIDLDKTLVMILENSLEYLKSMGCIIDIETQKTYDFYKMK</sequence>
<dbReference type="NCBIfam" id="TIGR00277">
    <property type="entry name" value="HDIG"/>
    <property type="match status" value="1"/>
</dbReference>
<evidence type="ECO:0000256" key="6">
    <source>
        <dbReference type="ARBA" id="ARBA00049417"/>
    </source>
</evidence>
<evidence type="ECO:0000256" key="4">
    <source>
        <dbReference type="ARBA" id="ARBA00022801"/>
    </source>
</evidence>
<dbReference type="EC" id="3.6.1.41" evidence="1"/>
<dbReference type="PANTHER" id="PTHR35795">
    <property type="entry name" value="SLR1885 PROTEIN"/>
    <property type="match status" value="1"/>
</dbReference>
<organism evidence="8 9">
    <name type="scientific">Acetitomaculum ruminis DSM 5522</name>
    <dbReference type="NCBI Taxonomy" id="1120918"/>
    <lineage>
        <taxon>Bacteria</taxon>
        <taxon>Bacillati</taxon>
        <taxon>Bacillota</taxon>
        <taxon>Clostridia</taxon>
        <taxon>Lachnospirales</taxon>
        <taxon>Lachnospiraceae</taxon>
        <taxon>Acetitomaculum</taxon>
    </lineage>
</organism>
<proteinExistence type="predicted"/>
<evidence type="ECO:0000313" key="8">
    <source>
        <dbReference type="EMBL" id="SFA71867.1"/>
    </source>
</evidence>
<protein>
    <recommendedName>
        <fullName evidence="1">bis(5'-nucleosyl)-tetraphosphatase (symmetrical)</fullName>
        <ecNumber evidence="1">3.6.1.41</ecNumber>
    </recommendedName>
</protein>
<keyword evidence="2" id="KW-0479">Metal-binding</keyword>
<dbReference type="GO" id="GO:0008803">
    <property type="term" value="F:bis(5'-nucleosyl)-tetraphosphatase (symmetrical) activity"/>
    <property type="evidence" value="ECO:0007669"/>
    <property type="project" value="UniProtKB-EC"/>
</dbReference>